<dbReference type="GO" id="GO:0016020">
    <property type="term" value="C:membrane"/>
    <property type="evidence" value="ECO:0007669"/>
    <property type="project" value="UniProtKB-SubCell"/>
</dbReference>
<keyword evidence="6 7" id="KW-0472">Membrane</keyword>
<proteinExistence type="inferred from homology"/>
<evidence type="ECO:0000259" key="8">
    <source>
        <dbReference type="Pfam" id="PF01545"/>
    </source>
</evidence>
<dbReference type="SUPFAM" id="SSF160240">
    <property type="entry name" value="Cation efflux protein cytoplasmic domain-like"/>
    <property type="match status" value="2"/>
</dbReference>
<dbReference type="EMBL" id="LR590481">
    <property type="protein sequence ID" value="VTQ84840.1"/>
    <property type="molecule type" value="Genomic_DNA"/>
</dbReference>
<evidence type="ECO:0000256" key="5">
    <source>
        <dbReference type="ARBA" id="ARBA00022989"/>
    </source>
</evidence>
<feature type="transmembrane region" description="Helical" evidence="7">
    <location>
        <begin position="98"/>
        <end position="116"/>
    </location>
</feature>
<evidence type="ECO:0000256" key="4">
    <source>
        <dbReference type="ARBA" id="ARBA00022692"/>
    </source>
</evidence>
<dbReference type="InterPro" id="IPR036837">
    <property type="entry name" value="Cation_efflux_CTD_sf"/>
</dbReference>
<feature type="domain" description="Cation efflux protein transmembrane" evidence="8">
    <location>
        <begin position="32"/>
        <end position="224"/>
    </location>
</feature>
<dbReference type="NCBIfam" id="TIGR01297">
    <property type="entry name" value="CDF"/>
    <property type="match status" value="1"/>
</dbReference>
<evidence type="ECO:0000256" key="3">
    <source>
        <dbReference type="ARBA" id="ARBA00022448"/>
    </source>
</evidence>
<evidence type="ECO:0000259" key="9">
    <source>
        <dbReference type="Pfam" id="PF16916"/>
    </source>
</evidence>
<dbReference type="Proteomes" id="UP000308489">
    <property type="component" value="Chromosome 1"/>
</dbReference>
<dbReference type="PANTHER" id="PTHR43840:SF50">
    <property type="entry name" value="MANGANESE EFFLUX SYSTEM PROTEIN MNES"/>
    <property type="match status" value="1"/>
</dbReference>
<dbReference type="AlphaFoldDB" id="A0A4U9R821"/>
<dbReference type="InterPro" id="IPR027469">
    <property type="entry name" value="Cation_efflux_TMD_sf"/>
</dbReference>
<evidence type="ECO:0000256" key="2">
    <source>
        <dbReference type="ARBA" id="ARBA00008114"/>
    </source>
</evidence>
<comment type="subcellular location">
    <subcellularLocation>
        <location evidence="1">Membrane</location>
        <topology evidence="1">Multi-pass membrane protein</topology>
    </subcellularLocation>
</comment>
<keyword evidence="3" id="KW-0813">Transport</keyword>
<evidence type="ECO:0000313" key="10">
    <source>
        <dbReference type="EMBL" id="VTQ84840.1"/>
    </source>
</evidence>
<feature type="transmembrane region" description="Helical" evidence="7">
    <location>
        <begin position="199"/>
        <end position="216"/>
    </location>
</feature>
<keyword evidence="4 7" id="KW-0812">Transmembrane</keyword>
<keyword evidence="5 7" id="KW-1133">Transmembrane helix</keyword>
<comment type="similarity">
    <text evidence="2">Belongs to the cation diffusion facilitator (CDF) transporter (TC 2.A.4) family.</text>
</comment>
<evidence type="ECO:0000256" key="6">
    <source>
        <dbReference type="ARBA" id="ARBA00023136"/>
    </source>
</evidence>
<dbReference type="GO" id="GO:0008324">
    <property type="term" value="F:monoatomic cation transmembrane transporter activity"/>
    <property type="evidence" value="ECO:0007669"/>
    <property type="project" value="InterPro"/>
</dbReference>
<name>A0A4U9R821_HATHI</name>
<accession>A0A4U9R821</accession>
<dbReference type="Pfam" id="PF16916">
    <property type="entry name" value="ZT_dimer"/>
    <property type="match status" value="1"/>
</dbReference>
<reference evidence="10 11" key="1">
    <citation type="submission" date="2019-05" db="EMBL/GenBank/DDBJ databases">
        <authorList>
            <consortium name="Pathogen Informatics"/>
        </authorList>
    </citation>
    <scope>NUCLEOTIDE SEQUENCE [LARGE SCALE GENOMIC DNA]</scope>
    <source>
        <strain evidence="10 11">NCTC503</strain>
    </source>
</reference>
<feature type="transmembrane region" description="Helical" evidence="7">
    <location>
        <begin position="128"/>
        <end position="153"/>
    </location>
</feature>
<gene>
    <name evidence="10" type="primary">czcD_1</name>
    <name evidence="10" type="ORF">NCTC503_00623</name>
</gene>
<dbReference type="KEGG" id="hhw:NCTC503_00623"/>
<protein>
    <submittedName>
        <fullName evidence="10">Cobalt-zinc-cadmium resistance protein czcD</fullName>
    </submittedName>
</protein>
<dbReference type="InterPro" id="IPR027470">
    <property type="entry name" value="Cation_efflux_CTD"/>
</dbReference>
<feature type="transmembrane region" description="Helical" evidence="7">
    <location>
        <begin position="26"/>
        <end position="44"/>
    </location>
</feature>
<dbReference type="Gene3D" id="1.20.1510.10">
    <property type="entry name" value="Cation efflux protein transmembrane domain"/>
    <property type="match status" value="1"/>
</dbReference>
<evidence type="ECO:0000256" key="1">
    <source>
        <dbReference type="ARBA" id="ARBA00004141"/>
    </source>
</evidence>
<dbReference type="OrthoDB" id="9806522at2"/>
<organism evidence="10 11">
    <name type="scientific">Hathewaya histolytica</name>
    <name type="common">Clostridium histolyticum</name>
    <dbReference type="NCBI Taxonomy" id="1498"/>
    <lineage>
        <taxon>Bacteria</taxon>
        <taxon>Bacillati</taxon>
        <taxon>Bacillota</taxon>
        <taxon>Clostridia</taxon>
        <taxon>Eubacteriales</taxon>
        <taxon>Clostridiaceae</taxon>
        <taxon>Hathewaya</taxon>
    </lineage>
</organism>
<dbReference type="Pfam" id="PF01545">
    <property type="entry name" value="Cation_efflux"/>
    <property type="match status" value="1"/>
</dbReference>
<evidence type="ECO:0000313" key="11">
    <source>
        <dbReference type="Proteomes" id="UP000308489"/>
    </source>
</evidence>
<dbReference type="InterPro" id="IPR050291">
    <property type="entry name" value="CDF_Transporter"/>
</dbReference>
<dbReference type="RefSeq" id="WP_138209390.1">
    <property type="nucleotide sequence ID" value="NZ_CBCRUQ010000001.1"/>
</dbReference>
<evidence type="ECO:0000256" key="7">
    <source>
        <dbReference type="SAM" id="Phobius"/>
    </source>
</evidence>
<dbReference type="PANTHER" id="PTHR43840">
    <property type="entry name" value="MITOCHONDRIAL METAL TRANSPORTER 1-RELATED"/>
    <property type="match status" value="1"/>
</dbReference>
<dbReference type="InterPro" id="IPR002524">
    <property type="entry name" value="Cation_efflux"/>
</dbReference>
<sequence>MFSKLLIKKFIKNFQNKEDRKVRKSYGYLAGIVGVIINITLFVIKFSVGIFTKSIAISADAFNNLSDSASSLITILGFKLASKPADKEHPFGHGRIEYISALIVSFFVLLVGVEFTKSSFSKIINPTTINFSMISFLLMLLSIFIKLWLGYFYRTLSYDINSSTLKASSKDSFADVITSSVVAFSLISSKFFTFPIDGYIGIVVSLFIIYSGISLIKETLDPLLGESPDPDLVKDIKNLMLKYDGIKGTHDLIVHNYGPGRCIASIHAEVPSNAPIVHIHEIIDKAEREISEELGVLLVIHMDPINTDCKEIQSTKEFIESILKKYDNIHSMHDFRVVGEGEVKNIIFDIVVKYNKDFSKEDEKDLIDKIVKDIKIKHPNYNAIITIDKDFLGVY</sequence>
<feature type="domain" description="Cation efflux protein cytoplasmic" evidence="9">
    <location>
        <begin position="228"/>
        <end position="304"/>
    </location>
</feature>
<dbReference type="InterPro" id="IPR058533">
    <property type="entry name" value="Cation_efflux_TM"/>
</dbReference>
<dbReference type="Gene3D" id="3.30.70.1350">
    <property type="entry name" value="Cation efflux protein, cytoplasmic domain"/>
    <property type="match status" value="2"/>
</dbReference>
<keyword evidence="11" id="KW-1185">Reference proteome</keyword>
<dbReference type="FunFam" id="1.20.1510.10:FF:000006">
    <property type="entry name" value="Divalent cation efflux transporter"/>
    <property type="match status" value="1"/>
</dbReference>
<dbReference type="SUPFAM" id="SSF161111">
    <property type="entry name" value="Cation efflux protein transmembrane domain-like"/>
    <property type="match status" value="1"/>
</dbReference>